<feature type="region of interest" description="Disordered" evidence="1">
    <location>
        <begin position="224"/>
        <end position="245"/>
    </location>
</feature>
<organism evidence="4 5">
    <name type="scientific">Candidatus Thiodiazotropha lotti</name>
    <dbReference type="NCBI Taxonomy" id="2792787"/>
    <lineage>
        <taxon>Bacteria</taxon>
        <taxon>Pseudomonadati</taxon>
        <taxon>Pseudomonadota</taxon>
        <taxon>Gammaproteobacteria</taxon>
        <taxon>Chromatiales</taxon>
        <taxon>Sedimenticolaceae</taxon>
        <taxon>Candidatus Thiodiazotropha</taxon>
    </lineage>
</organism>
<dbReference type="InterPro" id="IPR032255">
    <property type="entry name" value="HBM"/>
</dbReference>
<dbReference type="EMBL" id="JAEPDI010000003">
    <property type="protein sequence ID" value="MCG7938714.1"/>
    <property type="molecule type" value="Genomic_DNA"/>
</dbReference>
<proteinExistence type="predicted"/>
<name>A0A9E4K4K0_9GAMM</name>
<feature type="transmembrane region" description="Helical" evidence="2">
    <location>
        <begin position="7"/>
        <end position="24"/>
    </location>
</feature>
<keyword evidence="2" id="KW-0472">Membrane</keyword>
<accession>A0A9E4K4K0</accession>
<sequence>MTIKQQFFILIAIVTLAMMTQIGLNRYHSTALIQLEQDSVLLAQVETGMLLLRRNDKDFLMRKDLKYVEKFEKNHQVLLTRIQQLNDMLLASDIDNEHARKIGQILTEYADKFRALVSVQQEIGLHHKDGLYGSLRKAVHGVEKIVKEQQEYHLLSDMLMLRRNEKDFMLRDDLKYTEKYKKNITKFEQMLAVTSIPSDVRAEITKALSTYQKDFFCPCGRLQSQGAKPKRGATRRDALHCSSNG</sequence>
<comment type="caution">
    <text evidence="4">The sequence shown here is derived from an EMBL/GenBank/DDBJ whole genome shotgun (WGS) entry which is preliminary data.</text>
</comment>
<dbReference type="Proteomes" id="UP000886687">
    <property type="component" value="Unassembled WGS sequence"/>
</dbReference>
<gene>
    <name evidence="4" type="ORF">JAZ04_07630</name>
</gene>
<keyword evidence="2" id="KW-1133">Transmembrane helix</keyword>
<evidence type="ECO:0000256" key="2">
    <source>
        <dbReference type="SAM" id="Phobius"/>
    </source>
</evidence>
<keyword evidence="2" id="KW-0812">Transmembrane</keyword>
<evidence type="ECO:0000259" key="3">
    <source>
        <dbReference type="SMART" id="SM01358"/>
    </source>
</evidence>
<feature type="domain" description="HBM" evidence="3">
    <location>
        <begin position="26"/>
        <end position="240"/>
    </location>
</feature>
<protein>
    <recommendedName>
        <fullName evidence="3">HBM domain-containing protein</fullName>
    </recommendedName>
</protein>
<reference evidence="4" key="1">
    <citation type="journal article" date="2021" name="Proc. Natl. Acad. Sci. U.S.A.">
        <title>Global biogeography of chemosynthetic symbionts reveals both localized and globally distributed symbiont groups. .</title>
        <authorList>
            <person name="Osvatic J.T."/>
            <person name="Wilkins L.G.E."/>
            <person name="Leibrecht L."/>
            <person name="Leray M."/>
            <person name="Zauner S."/>
            <person name="Polzin J."/>
            <person name="Camacho Y."/>
            <person name="Gros O."/>
            <person name="van Gils J.A."/>
            <person name="Eisen J.A."/>
            <person name="Petersen J.M."/>
            <person name="Yuen B."/>
        </authorList>
    </citation>
    <scope>NUCLEOTIDE SEQUENCE</scope>
    <source>
        <strain evidence="4">MAGL173</strain>
    </source>
</reference>
<dbReference type="AlphaFoldDB" id="A0A9E4K4K0"/>
<evidence type="ECO:0000256" key="1">
    <source>
        <dbReference type="SAM" id="MobiDB-lite"/>
    </source>
</evidence>
<evidence type="ECO:0000313" key="4">
    <source>
        <dbReference type="EMBL" id="MCG7938714.1"/>
    </source>
</evidence>
<evidence type="ECO:0000313" key="5">
    <source>
        <dbReference type="Proteomes" id="UP000886687"/>
    </source>
</evidence>
<dbReference type="SMART" id="SM01358">
    <property type="entry name" value="HBM"/>
    <property type="match status" value="1"/>
</dbReference>